<dbReference type="GO" id="GO:0016740">
    <property type="term" value="F:transferase activity"/>
    <property type="evidence" value="ECO:0007669"/>
    <property type="project" value="UniProtKB-KW"/>
</dbReference>
<dbReference type="InterPro" id="IPR018641">
    <property type="entry name" value="Trfase_1_rSAM/seldom-assoc"/>
</dbReference>
<organism evidence="1 2">
    <name type="scientific">Natronocella acetinitrilica</name>
    <dbReference type="NCBI Taxonomy" id="414046"/>
    <lineage>
        <taxon>Bacteria</taxon>
        <taxon>Pseudomonadati</taxon>
        <taxon>Pseudomonadota</taxon>
        <taxon>Gammaproteobacteria</taxon>
        <taxon>Chromatiales</taxon>
        <taxon>Ectothiorhodospiraceae</taxon>
        <taxon>Natronocella</taxon>
    </lineage>
</organism>
<protein>
    <submittedName>
        <fullName evidence="1">RSAM/selenodomain-associated transferase 1</fullName>
    </submittedName>
</protein>
<dbReference type="NCBIfam" id="TIGR04282">
    <property type="entry name" value="glyco_like_cofC"/>
    <property type="match status" value="1"/>
</dbReference>
<dbReference type="PANTHER" id="PTHR36529">
    <property type="entry name" value="SLL1095 PROTEIN"/>
    <property type="match status" value="1"/>
</dbReference>
<dbReference type="Gene3D" id="3.90.550.10">
    <property type="entry name" value="Spore Coat Polysaccharide Biosynthesis Protein SpsA, Chain A"/>
    <property type="match status" value="1"/>
</dbReference>
<dbReference type="RefSeq" id="WP_253482854.1">
    <property type="nucleotide sequence ID" value="NZ_JALJXV010000009.1"/>
</dbReference>
<reference evidence="1" key="1">
    <citation type="submission" date="2022-03" db="EMBL/GenBank/DDBJ databases">
        <title>Genomic Encyclopedia of Type Strains, Phase III (KMG-III): the genomes of soil and plant-associated and newly described type strains.</title>
        <authorList>
            <person name="Whitman W."/>
        </authorList>
    </citation>
    <scope>NUCLEOTIDE SEQUENCE</scope>
    <source>
        <strain evidence="1">ANL 6-2</strain>
    </source>
</reference>
<dbReference type="Proteomes" id="UP001205843">
    <property type="component" value="Unassembled WGS sequence"/>
</dbReference>
<sequence length="221" mass="23886">MPHLFPAARLIVFAKAPVPGRVKTRLRPVLGAGAARLYKRLCLSVLAVAADSGAAPLELHAAPSRGHPWLRARARDLSASLRVQRPGDLGRKMAKALGQALEGAPMAVIIGADCGGLRADTIRRAFEVLDSGEDMVVTPAEDGGYVLVGARQRINPAIFSGIDWGTGRVLAQTRRNARRLGIALAEIDTSWDVDRWPDVRRWHREHGRSAGGDRTQSSQSR</sequence>
<dbReference type="AlphaFoldDB" id="A0AAE3G7K1"/>
<dbReference type="SUPFAM" id="SSF53448">
    <property type="entry name" value="Nucleotide-diphospho-sugar transferases"/>
    <property type="match status" value="1"/>
</dbReference>
<dbReference type="Pfam" id="PF09837">
    <property type="entry name" value="DUF2064"/>
    <property type="match status" value="1"/>
</dbReference>
<keyword evidence="2" id="KW-1185">Reference proteome</keyword>
<accession>A0AAE3G7K1</accession>
<evidence type="ECO:0000313" key="1">
    <source>
        <dbReference type="EMBL" id="MCP1676508.1"/>
    </source>
</evidence>
<name>A0AAE3G7K1_9GAMM</name>
<dbReference type="EMBL" id="JALJXV010000009">
    <property type="protein sequence ID" value="MCP1676508.1"/>
    <property type="molecule type" value="Genomic_DNA"/>
</dbReference>
<comment type="caution">
    <text evidence="1">The sequence shown here is derived from an EMBL/GenBank/DDBJ whole genome shotgun (WGS) entry which is preliminary data.</text>
</comment>
<evidence type="ECO:0000313" key="2">
    <source>
        <dbReference type="Proteomes" id="UP001205843"/>
    </source>
</evidence>
<keyword evidence="1" id="KW-0808">Transferase</keyword>
<proteinExistence type="predicted"/>
<dbReference type="PANTHER" id="PTHR36529:SF1">
    <property type="entry name" value="GLYCOSYLTRANSFERASE"/>
    <property type="match status" value="1"/>
</dbReference>
<gene>
    <name evidence="1" type="ORF">J2T57_003669</name>
</gene>
<dbReference type="InterPro" id="IPR029044">
    <property type="entry name" value="Nucleotide-diphossugar_trans"/>
</dbReference>